<sequence length="208" mass="23874">RVVELNTPQEWRLFLTKHDEQVECEFKLHGVVCLSDLLPFKKKVKHNQIPYLRQSVAITGLGNKHFNTSIEAVAQIVAYFAREVGQHKLNKVEFVSMYQTFPVIHLSSRYFSRRDQVMPADEVDFDPDVDPMGILEKMKGQKYCHTMENTVYYQERVEGEDGIRYPIIKASKIQLGDIVEVTMCFVAHPLAKGCVKLTAVLKTVTLVD</sequence>
<gene>
    <name evidence="1" type="ORF">EDD18DRAFT_1045260</name>
</gene>
<dbReference type="AlphaFoldDB" id="A0AA39PPY1"/>
<name>A0AA39PPY1_9AGAR</name>
<protein>
    <submittedName>
        <fullName evidence="1">Uncharacterized protein</fullName>
    </submittedName>
</protein>
<comment type="caution">
    <text evidence="1">The sequence shown here is derived from an EMBL/GenBank/DDBJ whole genome shotgun (WGS) entry which is preliminary data.</text>
</comment>
<reference evidence="1" key="1">
    <citation type="submission" date="2023-06" db="EMBL/GenBank/DDBJ databases">
        <authorList>
            <consortium name="Lawrence Berkeley National Laboratory"/>
            <person name="Ahrendt S."/>
            <person name="Sahu N."/>
            <person name="Indic B."/>
            <person name="Wong-Bajracharya J."/>
            <person name="Merenyi Z."/>
            <person name="Ke H.-M."/>
            <person name="Monk M."/>
            <person name="Kocsube S."/>
            <person name="Drula E."/>
            <person name="Lipzen A."/>
            <person name="Balint B."/>
            <person name="Henrissat B."/>
            <person name="Andreopoulos B."/>
            <person name="Martin F.M."/>
            <person name="Harder C.B."/>
            <person name="Rigling D."/>
            <person name="Ford K.L."/>
            <person name="Foster G.D."/>
            <person name="Pangilinan J."/>
            <person name="Papanicolaou A."/>
            <person name="Barry K."/>
            <person name="LaButti K."/>
            <person name="Viragh M."/>
            <person name="Koriabine M."/>
            <person name="Yan M."/>
            <person name="Riley R."/>
            <person name="Champramary S."/>
            <person name="Plett K.L."/>
            <person name="Tsai I.J."/>
            <person name="Slot J."/>
            <person name="Sipos G."/>
            <person name="Plett J."/>
            <person name="Nagy L.G."/>
            <person name="Grigoriev I.V."/>
        </authorList>
    </citation>
    <scope>NUCLEOTIDE SEQUENCE</scope>
    <source>
        <strain evidence="1">HWK02</strain>
    </source>
</reference>
<dbReference type="EMBL" id="JAUEPU010000039">
    <property type="protein sequence ID" value="KAK0488347.1"/>
    <property type="molecule type" value="Genomic_DNA"/>
</dbReference>
<feature type="non-terminal residue" evidence="1">
    <location>
        <position position="208"/>
    </location>
</feature>
<feature type="non-terminal residue" evidence="1">
    <location>
        <position position="1"/>
    </location>
</feature>
<keyword evidence="2" id="KW-1185">Reference proteome</keyword>
<evidence type="ECO:0000313" key="2">
    <source>
        <dbReference type="Proteomes" id="UP001175228"/>
    </source>
</evidence>
<evidence type="ECO:0000313" key="1">
    <source>
        <dbReference type="EMBL" id="KAK0488347.1"/>
    </source>
</evidence>
<accession>A0AA39PPY1</accession>
<proteinExistence type="predicted"/>
<organism evidence="1 2">
    <name type="scientific">Armillaria luteobubalina</name>
    <dbReference type="NCBI Taxonomy" id="153913"/>
    <lineage>
        <taxon>Eukaryota</taxon>
        <taxon>Fungi</taxon>
        <taxon>Dikarya</taxon>
        <taxon>Basidiomycota</taxon>
        <taxon>Agaricomycotina</taxon>
        <taxon>Agaricomycetes</taxon>
        <taxon>Agaricomycetidae</taxon>
        <taxon>Agaricales</taxon>
        <taxon>Marasmiineae</taxon>
        <taxon>Physalacriaceae</taxon>
        <taxon>Armillaria</taxon>
    </lineage>
</organism>
<dbReference type="Proteomes" id="UP001175228">
    <property type="component" value="Unassembled WGS sequence"/>
</dbReference>